<name>A0ABD3HST4_9MARC</name>
<dbReference type="AlphaFoldDB" id="A0ABD3HST4"/>
<gene>
    <name evidence="1" type="ORF">R1sor_008114</name>
</gene>
<protein>
    <submittedName>
        <fullName evidence="1">Uncharacterized protein</fullName>
    </submittedName>
</protein>
<keyword evidence="2" id="KW-1185">Reference proteome</keyword>
<dbReference type="Proteomes" id="UP001633002">
    <property type="component" value="Unassembled WGS sequence"/>
</dbReference>
<dbReference type="EMBL" id="JBJQOH010000003">
    <property type="protein sequence ID" value="KAL3694463.1"/>
    <property type="molecule type" value="Genomic_DNA"/>
</dbReference>
<evidence type="ECO:0000313" key="1">
    <source>
        <dbReference type="EMBL" id="KAL3694463.1"/>
    </source>
</evidence>
<reference evidence="1 2" key="1">
    <citation type="submission" date="2024-09" db="EMBL/GenBank/DDBJ databases">
        <title>Chromosome-scale assembly of Riccia sorocarpa.</title>
        <authorList>
            <person name="Paukszto L."/>
        </authorList>
    </citation>
    <scope>NUCLEOTIDE SEQUENCE [LARGE SCALE GENOMIC DNA]</scope>
    <source>
        <strain evidence="1">LP-2024</strain>
        <tissue evidence="1">Aerial parts of the thallus</tissue>
    </source>
</reference>
<accession>A0ABD3HST4</accession>
<comment type="caution">
    <text evidence="1">The sequence shown here is derived from an EMBL/GenBank/DDBJ whole genome shotgun (WGS) entry which is preliminary data.</text>
</comment>
<proteinExistence type="predicted"/>
<evidence type="ECO:0000313" key="2">
    <source>
        <dbReference type="Proteomes" id="UP001633002"/>
    </source>
</evidence>
<sequence>MNYDPTNYKLVNPSHNTYEPRNIPGVESNNVAEATNAIWRLHNDLNHSDLVVLAGAPVSYRIDEESLVVSIELGAEGQTTERLLKDTPALDRPRINEAS</sequence>
<organism evidence="1 2">
    <name type="scientific">Riccia sorocarpa</name>
    <dbReference type="NCBI Taxonomy" id="122646"/>
    <lineage>
        <taxon>Eukaryota</taxon>
        <taxon>Viridiplantae</taxon>
        <taxon>Streptophyta</taxon>
        <taxon>Embryophyta</taxon>
        <taxon>Marchantiophyta</taxon>
        <taxon>Marchantiopsida</taxon>
        <taxon>Marchantiidae</taxon>
        <taxon>Marchantiales</taxon>
        <taxon>Ricciaceae</taxon>
        <taxon>Riccia</taxon>
    </lineage>
</organism>